<evidence type="ECO:0000259" key="2">
    <source>
        <dbReference type="Pfam" id="PF00437"/>
    </source>
</evidence>
<comment type="similarity">
    <text evidence="1">Belongs to the GSP E family.</text>
</comment>
<dbReference type="CDD" id="cd01130">
    <property type="entry name" value="VirB11-like_ATPase"/>
    <property type="match status" value="1"/>
</dbReference>
<dbReference type="InterPro" id="IPR001482">
    <property type="entry name" value="T2SS/T4SS_dom"/>
</dbReference>
<dbReference type="RefSeq" id="WP_204008020.1">
    <property type="nucleotide sequence ID" value="NZ_BOPG01000077.1"/>
</dbReference>
<organism evidence="3 4">
    <name type="scientific">Virgisporangium aurantiacum</name>
    <dbReference type="NCBI Taxonomy" id="175570"/>
    <lineage>
        <taxon>Bacteria</taxon>
        <taxon>Bacillati</taxon>
        <taxon>Actinomycetota</taxon>
        <taxon>Actinomycetes</taxon>
        <taxon>Micromonosporales</taxon>
        <taxon>Micromonosporaceae</taxon>
        <taxon>Virgisporangium</taxon>
    </lineage>
</organism>
<name>A0A8J3ZGD3_9ACTN</name>
<dbReference type="InterPro" id="IPR050921">
    <property type="entry name" value="T4SS_GSP_E_ATPase"/>
</dbReference>
<dbReference type="Pfam" id="PF00437">
    <property type="entry name" value="T2SSE"/>
    <property type="match status" value="1"/>
</dbReference>
<protein>
    <submittedName>
        <fullName evidence="3">Type II/IV secretion system protein</fullName>
    </submittedName>
</protein>
<dbReference type="PANTHER" id="PTHR30486:SF6">
    <property type="entry name" value="TYPE IV PILUS RETRACTATION ATPASE PILT"/>
    <property type="match status" value="1"/>
</dbReference>
<comment type="caution">
    <text evidence="3">The sequence shown here is derived from an EMBL/GenBank/DDBJ whole genome shotgun (WGS) entry which is preliminary data.</text>
</comment>
<evidence type="ECO:0000313" key="3">
    <source>
        <dbReference type="EMBL" id="GIJ62407.1"/>
    </source>
</evidence>
<dbReference type="EMBL" id="BOPG01000077">
    <property type="protein sequence ID" value="GIJ62407.1"/>
    <property type="molecule type" value="Genomic_DNA"/>
</dbReference>
<feature type="domain" description="Bacterial type II secretion system protein E" evidence="2">
    <location>
        <begin position="172"/>
        <end position="359"/>
    </location>
</feature>
<sequence>MTVVHPVPDQQLVLALRAQVDRRLAADAEAGRPVPVAQAVTDALDTHARQALRAGRQPLDPAAEAGVRRALLDIYQGVAGLQALLDDPSIETININGFDNVWVQRRDGTKARVHAVASSDAELEALLRDQGVAAARRGGHERRFDRAEPELSVQLANGARLHALMDVTDRVSASIRLFPSGQDQLADLVGKGELTPYMAGLFEALVRARRNVVVSGGPAVGKTTLLGALANAIPVQRRVIVIEDVSELRFAHREHRDLTAIQTRMANTEGAGEFDMSRALRSSLRMSPDVVIVGEVRGAEVVWMAKAMSIGIDGSMCTVHASDSAQALLRMVAYAMEPPALYPRGAAVALLASAVHVVIHLDVTPDGVRVVSSVREVTGTDGEQIMTNEVYRPGRDNRGRPVVPLRAETVDRLAAVGFDASTLPQDRW</sequence>
<dbReference type="Gene3D" id="3.30.450.380">
    <property type="match status" value="1"/>
</dbReference>
<dbReference type="Proteomes" id="UP000612585">
    <property type="component" value="Unassembled WGS sequence"/>
</dbReference>
<dbReference type="InterPro" id="IPR027417">
    <property type="entry name" value="P-loop_NTPase"/>
</dbReference>
<dbReference type="AlphaFoldDB" id="A0A8J3ZGD3"/>
<gene>
    <name evidence="3" type="ORF">Vau01_099230</name>
</gene>
<dbReference type="Gene3D" id="3.40.50.300">
    <property type="entry name" value="P-loop containing nucleotide triphosphate hydrolases"/>
    <property type="match status" value="1"/>
</dbReference>
<accession>A0A8J3ZGD3</accession>
<evidence type="ECO:0000313" key="4">
    <source>
        <dbReference type="Proteomes" id="UP000612585"/>
    </source>
</evidence>
<keyword evidence="4" id="KW-1185">Reference proteome</keyword>
<dbReference type="SUPFAM" id="SSF52540">
    <property type="entry name" value="P-loop containing nucleoside triphosphate hydrolases"/>
    <property type="match status" value="1"/>
</dbReference>
<proteinExistence type="inferred from homology"/>
<dbReference type="GO" id="GO:0016887">
    <property type="term" value="F:ATP hydrolysis activity"/>
    <property type="evidence" value="ECO:0007669"/>
    <property type="project" value="InterPro"/>
</dbReference>
<evidence type="ECO:0000256" key="1">
    <source>
        <dbReference type="ARBA" id="ARBA00006611"/>
    </source>
</evidence>
<dbReference type="PANTHER" id="PTHR30486">
    <property type="entry name" value="TWITCHING MOTILITY PROTEIN PILT"/>
    <property type="match status" value="1"/>
</dbReference>
<reference evidence="3" key="1">
    <citation type="submission" date="2021-01" db="EMBL/GenBank/DDBJ databases">
        <title>Whole genome shotgun sequence of Virgisporangium aurantiacum NBRC 16421.</title>
        <authorList>
            <person name="Komaki H."/>
            <person name="Tamura T."/>
        </authorList>
    </citation>
    <scope>NUCLEOTIDE SEQUENCE</scope>
    <source>
        <strain evidence="3">NBRC 16421</strain>
    </source>
</reference>